<keyword evidence="3" id="KW-1185">Reference proteome</keyword>
<dbReference type="EMBL" id="AZBU02000014">
    <property type="protein sequence ID" value="TKR57926.1"/>
    <property type="molecule type" value="Genomic_DNA"/>
</dbReference>
<evidence type="ECO:0000313" key="2">
    <source>
        <dbReference type="EMBL" id="TKR57926.1"/>
    </source>
</evidence>
<evidence type="ECO:0000313" key="3">
    <source>
        <dbReference type="Proteomes" id="UP000298663"/>
    </source>
</evidence>
<gene>
    <name evidence="2" type="ORF">L596_030566</name>
</gene>
<dbReference type="Proteomes" id="UP000298663">
    <property type="component" value="Unassembled WGS sequence"/>
</dbReference>
<accession>A0A4U5LPR7</accession>
<protein>
    <submittedName>
        <fullName evidence="2">Uncharacterized protein</fullName>
    </submittedName>
</protein>
<feature type="signal peptide" evidence="1">
    <location>
        <begin position="1"/>
        <end position="17"/>
    </location>
</feature>
<proteinExistence type="predicted"/>
<name>A0A4U5LPR7_STECR</name>
<organism evidence="2 3">
    <name type="scientific">Steinernema carpocapsae</name>
    <name type="common">Entomopathogenic nematode</name>
    <dbReference type="NCBI Taxonomy" id="34508"/>
    <lineage>
        <taxon>Eukaryota</taxon>
        <taxon>Metazoa</taxon>
        <taxon>Ecdysozoa</taxon>
        <taxon>Nematoda</taxon>
        <taxon>Chromadorea</taxon>
        <taxon>Rhabditida</taxon>
        <taxon>Tylenchina</taxon>
        <taxon>Panagrolaimomorpha</taxon>
        <taxon>Strongyloidoidea</taxon>
        <taxon>Steinernematidae</taxon>
        <taxon>Steinernema</taxon>
    </lineage>
</organism>
<comment type="caution">
    <text evidence="2">The sequence shown here is derived from an EMBL/GenBank/DDBJ whole genome shotgun (WGS) entry which is preliminary data.</text>
</comment>
<keyword evidence="1" id="KW-0732">Signal</keyword>
<dbReference type="AlphaFoldDB" id="A0A4U5LPR7"/>
<reference evidence="2 3" key="1">
    <citation type="journal article" date="2015" name="Genome Biol.">
        <title>Comparative genomics of Steinernema reveals deeply conserved gene regulatory networks.</title>
        <authorList>
            <person name="Dillman A.R."/>
            <person name="Macchietto M."/>
            <person name="Porter C.F."/>
            <person name="Rogers A."/>
            <person name="Williams B."/>
            <person name="Antoshechkin I."/>
            <person name="Lee M.M."/>
            <person name="Goodwin Z."/>
            <person name="Lu X."/>
            <person name="Lewis E.E."/>
            <person name="Goodrich-Blair H."/>
            <person name="Stock S.P."/>
            <person name="Adams B.J."/>
            <person name="Sternberg P.W."/>
            <person name="Mortazavi A."/>
        </authorList>
    </citation>
    <scope>NUCLEOTIDE SEQUENCE [LARGE SCALE GENOMIC DNA]</scope>
    <source>
        <strain evidence="2 3">ALL</strain>
    </source>
</reference>
<feature type="chain" id="PRO_5020450089" evidence="1">
    <location>
        <begin position="18"/>
        <end position="130"/>
    </location>
</feature>
<reference evidence="2 3" key="2">
    <citation type="journal article" date="2019" name="G3 (Bethesda)">
        <title>Hybrid Assembly of the Genome of the Entomopathogenic Nematode Steinernema carpocapsae Identifies the X-Chromosome.</title>
        <authorList>
            <person name="Serra L."/>
            <person name="Macchietto M."/>
            <person name="Macias-Munoz A."/>
            <person name="McGill C.J."/>
            <person name="Rodriguez I.M."/>
            <person name="Rodriguez B."/>
            <person name="Murad R."/>
            <person name="Mortazavi A."/>
        </authorList>
    </citation>
    <scope>NUCLEOTIDE SEQUENCE [LARGE SCALE GENOMIC DNA]</scope>
    <source>
        <strain evidence="2 3">ALL</strain>
    </source>
</reference>
<sequence length="130" mass="14034">MFKSVVILCLCLSLTLAQDPAVAMANNIYNSFTNFFTIEELVKLENAIASLLCQGDTAQQIHANLLSIITQNVEGKKSLKALEIASQLKKDLGTDYDMVHAAVDHTNVDYMAALITDANQSCENGIPAAS</sequence>
<evidence type="ECO:0000256" key="1">
    <source>
        <dbReference type="SAM" id="SignalP"/>
    </source>
</evidence>